<evidence type="ECO:0000256" key="2">
    <source>
        <dbReference type="SAM" id="MobiDB-lite"/>
    </source>
</evidence>
<dbReference type="InterPro" id="IPR013087">
    <property type="entry name" value="Znf_C2H2_type"/>
</dbReference>
<evidence type="ECO:0000256" key="1">
    <source>
        <dbReference type="PROSITE-ProRule" id="PRU00042"/>
    </source>
</evidence>
<dbReference type="PANTHER" id="PTHR47591:SF13">
    <property type="entry name" value="OS02G0293900 PROTEIN"/>
    <property type="match status" value="1"/>
</dbReference>
<keyword evidence="1" id="KW-0479">Metal-binding</keyword>
<dbReference type="GO" id="GO:0008270">
    <property type="term" value="F:zinc ion binding"/>
    <property type="evidence" value="ECO:0007669"/>
    <property type="project" value="UniProtKB-KW"/>
</dbReference>
<dbReference type="PANTHER" id="PTHR47591">
    <property type="entry name" value="ZINC FINGER PROTEIN ZAT2-RELATED"/>
    <property type="match status" value="1"/>
</dbReference>
<gene>
    <name evidence="4" type="ORF">O6P43_014648</name>
</gene>
<dbReference type="KEGG" id="qsa:O6P43_014648"/>
<dbReference type="PROSITE" id="PS50157">
    <property type="entry name" value="ZINC_FINGER_C2H2_2"/>
    <property type="match status" value="1"/>
</dbReference>
<dbReference type="Proteomes" id="UP001163823">
    <property type="component" value="Chromosome 6"/>
</dbReference>
<keyword evidence="1" id="KW-0862">Zinc</keyword>
<evidence type="ECO:0000259" key="3">
    <source>
        <dbReference type="PROSITE" id="PS50157"/>
    </source>
</evidence>
<keyword evidence="5" id="KW-1185">Reference proteome</keyword>
<evidence type="ECO:0000313" key="5">
    <source>
        <dbReference type="Proteomes" id="UP001163823"/>
    </source>
</evidence>
<sequence>MRSHPEREWRGVVPPPSSSSMLDFSDKQNLDENFISSGMDLSKSLPSWQKTDKRGRKSIGVAEAAQNLISLSQMNWSKGEYCMKKSNKKKKKMKIKKKKKILKTKSQNTESEDTALLIKTLIKSLPGAYKCGICSKSFTTFQALGGHRSSHNKDKNRINRDAEIGQDQNEFISGSMMEETHYIRHCSPSEVSQSGPEQGLSAEASDQVFAFDLNEPLVMENGGVEDGGVDSAFSQA</sequence>
<proteinExistence type="predicted"/>
<feature type="region of interest" description="Disordered" evidence="2">
    <location>
        <begin position="1"/>
        <end position="25"/>
    </location>
</feature>
<keyword evidence="1" id="KW-0863">Zinc-finger</keyword>
<dbReference type="AlphaFoldDB" id="A0AAD7PRK1"/>
<evidence type="ECO:0000313" key="4">
    <source>
        <dbReference type="EMBL" id="KAJ7964917.1"/>
    </source>
</evidence>
<feature type="domain" description="C2H2-type" evidence="3">
    <location>
        <begin position="129"/>
        <end position="156"/>
    </location>
</feature>
<comment type="caution">
    <text evidence="4">The sequence shown here is derived from an EMBL/GenBank/DDBJ whole genome shotgun (WGS) entry which is preliminary data.</text>
</comment>
<accession>A0AAD7PRK1</accession>
<dbReference type="PROSITE" id="PS00028">
    <property type="entry name" value="ZINC_FINGER_C2H2_1"/>
    <property type="match status" value="1"/>
</dbReference>
<name>A0AAD7PRK1_QUISA</name>
<dbReference type="Pfam" id="PF13912">
    <property type="entry name" value="zf-C2H2_6"/>
    <property type="match status" value="1"/>
</dbReference>
<dbReference type="SUPFAM" id="SSF57667">
    <property type="entry name" value="beta-beta-alpha zinc fingers"/>
    <property type="match status" value="1"/>
</dbReference>
<feature type="compositionally biased region" description="Basic and acidic residues" evidence="2">
    <location>
        <begin position="1"/>
        <end position="10"/>
    </location>
</feature>
<dbReference type="InterPro" id="IPR036236">
    <property type="entry name" value="Znf_C2H2_sf"/>
</dbReference>
<organism evidence="4 5">
    <name type="scientific">Quillaja saponaria</name>
    <name type="common">Soap bark tree</name>
    <dbReference type="NCBI Taxonomy" id="32244"/>
    <lineage>
        <taxon>Eukaryota</taxon>
        <taxon>Viridiplantae</taxon>
        <taxon>Streptophyta</taxon>
        <taxon>Embryophyta</taxon>
        <taxon>Tracheophyta</taxon>
        <taxon>Spermatophyta</taxon>
        <taxon>Magnoliopsida</taxon>
        <taxon>eudicotyledons</taxon>
        <taxon>Gunneridae</taxon>
        <taxon>Pentapetalae</taxon>
        <taxon>rosids</taxon>
        <taxon>fabids</taxon>
        <taxon>Fabales</taxon>
        <taxon>Quillajaceae</taxon>
        <taxon>Quillaja</taxon>
    </lineage>
</organism>
<reference evidence="4" key="1">
    <citation type="journal article" date="2023" name="Science">
        <title>Elucidation of the pathway for biosynthesis of saponin adjuvants from the soapbark tree.</title>
        <authorList>
            <person name="Reed J."/>
            <person name="Orme A."/>
            <person name="El-Demerdash A."/>
            <person name="Owen C."/>
            <person name="Martin L.B.B."/>
            <person name="Misra R.C."/>
            <person name="Kikuchi S."/>
            <person name="Rejzek M."/>
            <person name="Martin A.C."/>
            <person name="Harkess A."/>
            <person name="Leebens-Mack J."/>
            <person name="Louveau T."/>
            <person name="Stephenson M.J."/>
            <person name="Osbourn A."/>
        </authorList>
    </citation>
    <scope>NUCLEOTIDE SEQUENCE</scope>
    <source>
        <strain evidence="4">S10</strain>
    </source>
</reference>
<protein>
    <submittedName>
        <fullName evidence="4">Zinc finger protein zat3</fullName>
    </submittedName>
</protein>
<dbReference type="EMBL" id="JARAOO010000006">
    <property type="protein sequence ID" value="KAJ7964917.1"/>
    <property type="molecule type" value="Genomic_DNA"/>
</dbReference>
<dbReference type="Gene3D" id="3.30.160.60">
    <property type="entry name" value="Classic Zinc Finger"/>
    <property type="match status" value="1"/>
</dbReference>